<keyword evidence="3" id="KW-0614">Plasmid</keyword>
<dbReference type="Proteomes" id="UP001056610">
    <property type="component" value="Plasmid unnamed"/>
</dbReference>
<dbReference type="RefSeq" id="WP_219068191.1">
    <property type="nucleotide sequence ID" value="NZ_CAJUXY010000032.1"/>
</dbReference>
<dbReference type="EMBL" id="CP097321">
    <property type="protein sequence ID" value="UQX13546.1"/>
    <property type="molecule type" value="Genomic_DNA"/>
</dbReference>
<dbReference type="CDD" id="cd00093">
    <property type="entry name" value="HTH_XRE"/>
    <property type="match status" value="2"/>
</dbReference>
<geneLocation type="plasmid" evidence="3 4">
    <name>unnamed</name>
</geneLocation>
<feature type="domain" description="HTH cro/C1-type" evidence="2">
    <location>
        <begin position="79"/>
        <end position="133"/>
    </location>
</feature>
<accession>A0ABY4QTQ9</accession>
<name>A0ABY4QTQ9_9MYCO</name>
<gene>
    <name evidence="3" type="ORF">M5I08_25470</name>
</gene>
<dbReference type="PANTHER" id="PTHR46558:SF4">
    <property type="entry name" value="DNA-BIDING PHAGE PROTEIN"/>
    <property type="match status" value="1"/>
</dbReference>
<organism evidence="3 4">
    <name type="scientific">Candidatus Mycobacterium methanotrophicum</name>
    <dbReference type="NCBI Taxonomy" id="2943498"/>
    <lineage>
        <taxon>Bacteria</taxon>
        <taxon>Bacillati</taxon>
        <taxon>Actinomycetota</taxon>
        <taxon>Actinomycetes</taxon>
        <taxon>Mycobacteriales</taxon>
        <taxon>Mycobacteriaceae</taxon>
        <taxon>Mycobacterium</taxon>
    </lineage>
</organism>
<protein>
    <submittedName>
        <fullName evidence="3">Helix-turn-helix domain-containing protein</fullName>
    </submittedName>
</protein>
<dbReference type="Pfam" id="PF13560">
    <property type="entry name" value="HTH_31"/>
    <property type="match status" value="1"/>
</dbReference>
<reference evidence="3" key="1">
    <citation type="submission" date="2022-05" db="EMBL/GenBank/DDBJ databases">
        <title>A methanotrophic Mycobacterium dominates a cave microbial ecosystem.</title>
        <authorList>
            <person name="Van Spanning R.J.M."/>
            <person name="Guan Q."/>
            <person name="Melkonian C."/>
            <person name="Gallant J."/>
            <person name="Polerecky L."/>
            <person name="Flot J.-F."/>
            <person name="Brandt B.W."/>
            <person name="Braster M."/>
            <person name="Iturbe Espinoza P."/>
            <person name="Aerts J."/>
            <person name="Meima-Franke M."/>
            <person name="Piersma S.R."/>
            <person name="Bunduc C."/>
            <person name="Ummels R."/>
            <person name="Pain A."/>
            <person name="Fleming E.J."/>
            <person name="van der Wel N."/>
            <person name="Gherman V.D."/>
            <person name="Sarbu S.M."/>
            <person name="Bodelier P.L.E."/>
            <person name="Bitter W."/>
        </authorList>
    </citation>
    <scope>NUCLEOTIDE SEQUENCE</scope>
    <source>
        <strain evidence="3">Sulfur Cave</strain>
        <plasmid evidence="3">unnamed</plasmid>
    </source>
</reference>
<dbReference type="SMART" id="SM00530">
    <property type="entry name" value="HTH_XRE"/>
    <property type="match status" value="2"/>
</dbReference>
<feature type="domain" description="HTH cro/C1-type" evidence="2">
    <location>
        <begin position="14"/>
        <end position="68"/>
    </location>
</feature>
<dbReference type="PANTHER" id="PTHR46558">
    <property type="entry name" value="TRACRIPTIONAL REGULATORY PROTEIN-RELATED-RELATED"/>
    <property type="match status" value="1"/>
</dbReference>
<keyword evidence="1" id="KW-0238">DNA-binding</keyword>
<evidence type="ECO:0000259" key="2">
    <source>
        <dbReference type="PROSITE" id="PS50943"/>
    </source>
</evidence>
<evidence type="ECO:0000313" key="3">
    <source>
        <dbReference type="EMBL" id="UQX13546.1"/>
    </source>
</evidence>
<proteinExistence type="predicted"/>
<evidence type="ECO:0000256" key="1">
    <source>
        <dbReference type="ARBA" id="ARBA00023125"/>
    </source>
</evidence>
<evidence type="ECO:0000313" key="4">
    <source>
        <dbReference type="Proteomes" id="UP001056610"/>
    </source>
</evidence>
<sequence>MADNTSDFFSAAALRQACKRAGTTQKAIAAQLGVTPTTMSSLLSGRSTPSMKLLAKMVDVFGGSLVDFLEMPPPGKWELKHYRVAAGLTQAALAQELGVAPSAVSSWELGKYPPSAAVIPRMATLFGITEERLRAVGGAGAAAAASDASSADAAADARLTLAETLAETVLGFAATGAALAASVPDEAREQMDAEIRARAEDALALLGTLIPQLPESSKSKAVGLVKRLTEVHEQATSI</sequence>
<dbReference type="InterPro" id="IPR001387">
    <property type="entry name" value="Cro/C1-type_HTH"/>
</dbReference>
<keyword evidence="4" id="KW-1185">Reference proteome</keyword>
<dbReference type="PROSITE" id="PS50943">
    <property type="entry name" value="HTH_CROC1"/>
    <property type="match status" value="2"/>
</dbReference>
<dbReference type="Pfam" id="PF01381">
    <property type="entry name" value="HTH_3"/>
    <property type="match status" value="1"/>
</dbReference>